<feature type="binding site" evidence="15">
    <location>
        <position position="292"/>
    </location>
    <ligand>
        <name>substrate</name>
    </ligand>
</feature>
<evidence type="ECO:0000256" key="3">
    <source>
        <dbReference type="ARBA" id="ARBA00010617"/>
    </source>
</evidence>
<evidence type="ECO:0000256" key="15">
    <source>
        <dbReference type="PIRSR" id="PIRSR000047-2"/>
    </source>
</evidence>
<evidence type="ECO:0000256" key="8">
    <source>
        <dbReference type="ARBA" id="ARBA00022824"/>
    </source>
</evidence>
<evidence type="ECO:0000256" key="4">
    <source>
        <dbReference type="ARBA" id="ARBA00022516"/>
    </source>
</evidence>
<dbReference type="InterPro" id="IPR002403">
    <property type="entry name" value="Cyt_P450_E_grp-IV"/>
</dbReference>
<evidence type="ECO:0000256" key="2">
    <source>
        <dbReference type="ARBA" id="ARBA00004389"/>
    </source>
</evidence>
<dbReference type="InParanoid" id="A0A6P5LA09"/>
<dbReference type="PIRSF" id="PIRSF000047">
    <property type="entry name" value="Cytochrome_CYPVIIA1"/>
    <property type="match status" value="1"/>
</dbReference>
<evidence type="ECO:0000256" key="7">
    <source>
        <dbReference type="ARBA" id="ARBA00022723"/>
    </source>
</evidence>
<gene>
    <name evidence="18" type="primary">LOC110217059</name>
</gene>
<evidence type="ECO:0000256" key="6">
    <source>
        <dbReference type="ARBA" id="ARBA00022692"/>
    </source>
</evidence>
<dbReference type="PRINTS" id="PR00465">
    <property type="entry name" value="EP450IV"/>
</dbReference>
<keyword evidence="8 13" id="KW-0256">Endoplasmic reticulum</keyword>
<comment type="subcellular location">
    <subcellularLocation>
        <location evidence="2">Endoplasmic reticulum membrane</location>
        <topology evidence="2">Single-pass membrane protein</topology>
    </subcellularLocation>
</comment>
<keyword evidence="7 13" id="KW-0479">Metal-binding</keyword>
<keyword evidence="4" id="KW-0444">Lipid biosynthesis</keyword>
<evidence type="ECO:0000256" key="12">
    <source>
        <dbReference type="ARBA" id="ARBA00023136"/>
    </source>
</evidence>
<feature type="transmembrane region" description="Helical" evidence="16">
    <location>
        <begin position="6"/>
        <end position="23"/>
    </location>
</feature>
<feature type="binding site" description="axial binding residue" evidence="14">
    <location>
        <position position="449"/>
    </location>
    <ligand>
        <name>heme</name>
        <dbReference type="ChEBI" id="CHEBI:30413"/>
    </ligand>
    <ligandPart>
        <name>Fe</name>
        <dbReference type="ChEBI" id="CHEBI:18248"/>
    </ligandPart>
</feature>
<keyword evidence="12 13" id="KW-0472">Membrane</keyword>
<dbReference type="GO" id="GO:0008397">
    <property type="term" value="F:sterol 12-alpha-hydroxylase activity"/>
    <property type="evidence" value="ECO:0007669"/>
    <property type="project" value="TreeGrafter"/>
</dbReference>
<evidence type="ECO:0000256" key="10">
    <source>
        <dbReference type="ARBA" id="ARBA00023004"/>
    </source>
</evidence>
<dbReference type="GO" id="GO:0005506">
    <property type="term" value="F:iron ion binding"/>
    <property type="evidence" value="ECO:0007669"/>
    <property type="project" value="InterPro"/>
</dbReference>
<protein>
    <submittedName>
        <fullName evidence="18">5-beta-cholestane-3-alpha,7-alpha-diol 12-alpha-hydroxylase</fullName>
    </submittedName>
</protein>
<comment type="similarity">
    <text evidence="3 13">Belongs to the cytochrome P450 family.</text>
</comment>
<comment type="cofactor">
    <cofactor evidence="1 13 14">
        <name>heme</name>
        <dbReference type="ChEBI" id="CHEBI:30413"/>
    </cofactor>
</comment>
<dbReference type="GO" id="GO:0006629">
    <property type="term" value="P:lipid metabolic process"/>
    <property type="evidence" value="ECO:0007669"/>
    <property type="project" value="UniProtKB-KW"/>
</dbReference>
<evidence type="ECO:0000256" key="9">
    <source>
        <dbReference type="ARBA" id="ARBA00022989"/>
    </source>
</evidence>
<accession>A0A6P5LA09</accession>
<evidence type="ECO:0000256" key="5">
    <source>
        <dbReference type="ARBA" id="ARBA00022617"/>
    </source>
</evidence>
<feature type="binding site" evidence="15">
    <location>
        <position position="109"/>
    </location>
    <ligand>
        <name>substrate</name>
    </ligand>
</feature>
<proteinExistence type="inferred from homology"/>
<dbReference type="RefSeq" id="XP_020854868.1">
    <property type="nucleotide sequence ID" value="XM_020999209.1"/>
</dbReference>
<name>A0A6P5LA09_PHACI</name>
<dbReference type="InterPro" id="IPR024204">
    <property type="entry name" value="Cyt_P450_CYP7A1-type"/>
</dbReference>
<keyword evidence="5 13" id="KW-0349">Heme</keyword>
<evidence type="ECO:0000256" key="1">
    <source>
        <dbReference type="ARBA" id="ARBA00001971"/>
    </source>
</evidence>
<keyword evidence="6 16" id="KW-0812">Transmembrane</keyword>
<dbReference type="Proteomes" id="UP000515140">
    <property type="component" value="Unplaced"/>
</dbReference>
<evidence type="ECO:0000256" key="13">
    <source>
        <dbReference type="PIRNR" id="PIRNR000047"/>
    </source>
</evidence>
<keyword evidence="10 13" id="KW-0408">Iron</keyword>
<dbReference type="KEGG" id="pcw:110217059"/>
<dbReference type="InterPro" id="IPR036396">
    <property type="entry name" value="Cyt_P450_sf"/>
</dbReference>
<keyword evidence="17" id="KW-1185">Reference proteome</keyword>
<dbReference type="GO" id="GO:0005789">
    <property type="term" value="C:endoplasmic reticulum membrane"/>
    <property type="evidence" value="ECO:0007669"/>
    <property type="project" value="UniProtKB-SubCell"/>
</dbReference>
<organism evidence="17 18">
    <name type="scientific">Phascolarctos cinereus</name>
    <name type="common">Koala</name>
    <dbReference type="NCBI Taxonomy" id="38626"/>
    <lineage>
        <taxon>Eukaryota</taxon>
        <taxon>Metazoa</taxon>
        <taxon>Chordata</taxon>
        <taxon>Craniata</taxon>
        <taxon>Vertebrata</taxon>
        <taxon>Euteleostomi</taxon>
        <taxon>Mammalia</taxon>
        <taxon>Metatheria</taxon>
        <taxon>Diprotodontia</taxon>
        <taxon>Phascolarctidae</taxon>
        <taxon>Phascolarctos</taxon>
    </lineage>
</organism>
<dbReference type="SUPFAM" id="SSF48264">
    <property type="entry name" value="Cytochrome P450"/>
    <property type="match status" value="1"/>
</dbReference>
<evidence type="ECO:0000313" key="18">
    <source>
        <dbReference type="RefSeq" id="XP_020854868.1"/>
    </source>
</evidence>
<keyword evidence="11" id="KW-0443">Lipid metabolism</keyword>
<keyword evidence="9 16" id="KW-1133">Transmembrane helix</keyword>
<dbReference type="PANTHER" id="PTHR24306">
    <property type="match status" value="1"/>
</dbReference>
<dbReference type="Gene3D" id="1.10.630.10">
    <property type="entry name" value="Cytochrome P450"/>
    <property type="match status" value="1"/>
</dbReference>
<evidence type="ECO:0000256" key="16">
    <source>
        <dbReference type="SAM" id="Phobius"/>
    </source>
</evidence>
<dbReference type="FunCoup" id="A0A6P5LA09">
    <property type="interactions" value="180"/>
</dbReference>
<sequence>MAFWAPVFIVLVTTVLVVLYRLGALRQRRPREPPLDKGLIPWLGHARDFCKDVSKFLKRMQERHGDIFTVQLGGRYITFVTDPFSFDAILKESRSKLDSFDFANNLVFKAFEYRKPQGQKNMIRNNTSKHLMSDGLVGMTQAMMDDLQTLMLEPDVGLRPGPQEWKQDGLFQYCCNVVFRAGYLAMFGNLPTNGKVNPAQDLLQSQKVFEEFRKFDTLFPKVITSVLLPKEKQEMRRLKHYFWDILSAKQILEKDNVSEWIRSSQQLLADFGMPETEQSKFNLVALWSSQANSIVVPFWTLLFLLKDPKALKAVREEAERVLRQMGQEIRPGGVPITVEYSMLQQIPVLDSVIEETLRMVAAASLTRFVVEDTVLKMDDGREYAIRQGDAVSIFPYSFLHMDPEIYPDPTTFKYDRFLNPDGSKKVTFYKQGRRIKPHMLPWGAGPFICPGRFFALNEIKMFVFLMVTQYDIELVDQEVKIPSVNVKRLGLGTVQPIHDVQFRYRIRI</sequence>
<evidence type="ECO:0000313" key="17">
    <source>
        <dbReference type="Proteomes" id="UP000515140"/>
    </source>
</evidence>
<dbReference type="GeneID" id="110217059"/>
<dbReference type="PANTHER" id="PTHR24306:SF0">
    <property type="entry name" value="7-ALPHA-HYDROXYCHOLEST-4-EN-3-ONE 12-ALPHA-HYDROXYLASE"/>
    <property type="match status" value="1"/>
</dbReference>
<dbReference type="FunFam" id="1.10.630.10:FF:000025">
    <property type="entry name" value="Prostaglandin I2 (prostacyclin) synthase"/>
    <property type="match status" value="1"/>
</dbReference>
<evidence type="ECO:0000256" key="14">
    <source>
        <dbReference type="PIRSR" id="PIRSR000047-1"/>
    </source>
</evidence>
<reference evidence="18" key="1">
    <citation type="submission" date="2025-08" db="UniProtKB">
        <authorList>
            <consortium name="RefSeq"/>
        </authorList>
    </citation>
    <scope>IDENTIFICATION</scope>
    <source>
        <tissue evidence="18">Spleen</tissue>
    </source>
</reference>
<dbReference type="Pfam" id="PF00067">
    <property type="entry name" value="p450"/>
    <property type="match status" value="1"/>
</dbReference>
<evidence type="ECO:0000256" key="11">
    <source>
        <dbReference type="ARBA" id="ARBA00023098"/>
    </source>
</evidence>
<dbReference type="AlphaFoldDB" id="A0A6P5LA09"/>
<dbReference type="InterPro" id="IPR001128">
    <property type="entry name" value="Cyt_P450"/>
</dbReference>
<dbReference type="GO" id="GO:0020037">
    <property type="term" value="F:heme binding"/>
    <property type="evidence" value="ECO:0007669"/>
    <property type="project" value="InterPro"/>
</dbReference>